<evidence type="ECO:0000256" key="5">
    <source>
        <dbReference type="ARBA" id="ARBA00022692"/>
    </source>
</evidence>
<dbReference type="InterPro" id="IPR051343">
    <property type="entry name" value="G-type_lectin_kinases/EP1-like"/>
</dbReference>
<keyword evidence="4 18" id="KW-0808">Transferase</keyword>
<keyword evidence="25" id="KW-1185">Reference proteome</keyword>
<evidence type="ECO:0000256" key="9">
    <source>
        <dbReference type="ARBA" id="ARBA00022777"/>
    </source>
</evidence>
<evidence type="ECO:0000256" key="3">
    <source>
        <dbReference type="ARBA" id="ARBA00022536"/>
    </source>
</evidence>
<dbReference type="PROSITE" id="PS00108">
    <property type="entry name" value="PROTEIN_KINASE_ST"/>
    <property type="match status" value="1"/>
</dbReference>
<dbReference type="EC" id="2.7.11.1" evidence="18"/>
<dbReference type="GO" id="GO:0004674">
    <property type="term" value="F:protein serine/threonine kinase activity"/>
    <property type="evidence" value="ECO:0007669"/>
    <property type="project" value="UniProtKB-KW"/>
</dbReference>
<evidence type="ECO:0000256" key="18">
    <source>
        <dbReference type="PIRNR" id="PIRNR000641"/>
    </source>
</evidence>
<dbReference type="FunFam" id="3.30.200.20:FF:000059">
    <property type="entry name" value="S-receptor-like serine/threonine-protein kinase"/>
    <property type="match status" value="1"/>
</dbReference>
<feature type="signal peptide" evidence="21">
    <location>
        <begin position="1"/>
        <end position="19"/>
    </location>
</feature>
<dbReference type="PIRSF" id="PIRSF000641">
    <property type="entry name" value="SRK"/>
    <property type="match status" value="1"/>
</dbReference>
<keyword evidence="6 21" id="KW-0732">Signal</keyword>
<dbReference type="AlphaFoldDB" id="A0AAD7PF51"/>
<evidence type="ECO:0000256" key="13">
    <source>
        <dbReference type="ARBA" id="ARBA00023157"/>
    </source>
</evidence>
<name>A0AAD7PF51_QUISA</name>
<sequence length="775" mass="86572">MAVPSTFFLTLLVLSPTLAFGIVNLTSKLSTNDMSPQWLSPSGEFAFGFRKLNATNLFLLSIWYDKIPDKTVVWQANADHLAPRGSEVKLTASGLSLTDPQSQVIWKIQPNKAISYGNMLDSGNFVLATNDSADAWESFKFPTDTLLPNQTLGLDDSLFSRLTETNYSKGRFELYFSNGSLLLSPVAWPTETRYVSYFRSQNTTNTSNMAAQLVFSESAEIYIVKTDGGEDPFRWKQTALDTNAYYYRATLDFNGVFTQYSHPRGSTSQQVWSIVRYVPDNICTAIKSIDTGSGACGYNSYCTIENQRPACKCPDGYSFIDSNNQFRGCQPNLSLGCGADDEYQGRPEEIYNITVSTNGDWHGGNYEILKPYTLEECRKSCFYDCFCGAAVFQDDTCWKKSLPLPHGRVVVAGIRIAFMKTRIRSLGQFAPNAEKKDGSKPVILGSFVGSLAINSILLATIVFLVLSKPKKTIQASSVVTFSYNELKAATRGFKEKLGRGSFGTVYKGVLKSGNFIAVKELDRVAQEREFKTELRAISKTYHKNLVRLIGFCDEGIHRLIVYELMGNGNLEDFLCQRPKPNWNLRVEIALGIARGLVYLHEECDFQIIHCDIKSPNILLGEKFTAKIADFGLAKLLLSDQTGTQTMIRGTKGYVAPEWFKNVPVTTKVDVYSFGVVLLEIICCRRSVVMEGNEEHAILTDWAYDCYVEGKIDVLTENDEEGMADNGRLRIWVMVAIWCIQEHAETRPTMKMVMQMLDGSLAVHEPPAPSSFISTC</sequence>
<evidence type="ECO:0000313" key="24">
    <source>
        <dbReference type="EMBL" id="KAJ7952560.1"/>
    </source>
</evidence>
<keyword evidence="5 20" id="KW-0812">Transmembrane</keyword>
<keyword evidence="11 20" id="KW-1133">Transmembrane helix</keyword>
<proteinExistence type="inferred from homology"/>
<dbReference type="GO" id="GO:0030246">
    <property type="term" value="F:carbohydrate binding"/>
    <property type="evidence" value="ECO:0007669"/>
    <property type="project" value="UniProtKB-KW"/>
</dbReference>
<comment type="similarity">
    <text evidence="18">Belongs to the protein kinase superfamily. Ser/Thr protein kinase family.</text>
</comment>
<dbReference type="CDD" id="cd14066">
    <property type="entry name" value="STKc_IRAK"/>
    <property type="match status" value="1"/>
</dbReference>
<organism evidence="24 25">
    <name type="scientific">Quillaja saponaria</name>
    <name type="common">Soap bark tree</name>
    <dbReference type="NCBI Taxonomy" id="32244"/>
    <lineage>
        <taxon>Eukaryota</taxon>
        <taxon>Viridiplantae</taxon>
        <taxon>Streptophyta</taxon>
        <taxon>Embryophyta</taxon>
        <taxon>Tracheophyta</taxon>
        <taxon>Spermatophyta</taxon>
        <taxon>Magnoliopsida</taxon>
        <taxon>eudicotyledons</taxon>
        <taxon>Gunneridae</taxon>
        <taxon>Pentapetalae</taxon>
        <taxon>rosids</taxon>
        <taxon>fabids</taxon>
        <taxon>Fabales</taxon>
        <taxon>Quillajaceae</taxon>
        <taxon>Quillaja</taxon>
    </lineage>
</organism>
<comment type="caution">
    <text evidence="24">The sequence shown here is derived from an EMBL/GenBank/DDBJ whole genome shotgun (WGS) entry which is preliminary data.</text>
</comment>
<dbReference type="KEGG" id="qsa:O6P43_024388"/>
<evidence type="ECO:0000256" key="14">
    <source>
        <dbReference type="ARBA" id="ARBA00023170"/>
    </source>
</evidence>
<evidence type="ECO:0000256" key="12">
    <source>
        <dbReference type="ARBA" id="ARBA00023136"/>
    </source>
</evidence>
<reference evidence="24" key="1">
    <citation type="journal article" date="2023" name="Science">
        <title>Elucidation of the pathway for biosynthesis of saponin adjuvants from the soapbark tree.</title>
        <authorList>
            <person name="Reed J."/>
            <person name="Orme A."/>
            <person name="El-Demerdash A."/>
            <person name="Owen C."/>
            <person name="Martin L.B.B."/>
            <person name="Misra R.C."/>
            <person name="Kikuchi S."/>
            <person name="Rejzek M."/>
            <person name="Martin A.C."/>
            <person name="Harkess A."/>
            <person name="Leebens-Mack J."/>
            <person name="Louveau T."/>
            <person name="Stephenson M.J."/>
            <person name="Osbourn A."/>
        </authorList>
    </citation>
    <scope>NUCLEOTIDE SEQUENCE</scope>
    <source>
        <strain evidence="24">S10</strain>
    </source>
</reference>
<dbReference type="PROSITE" id="PS00107">
    <property type="entry name" value="PROTEIN_KINASE_ATP"/>
    <property type="match status" value="1"/>
</dbReference>
<evidence type="ECO:0000256" key="16">
    <source>
        <dbReference type="ARBA" id="ARBA00047899"/>
    </source>
</evidence>
<dbReference type="InterPro" id="IPR000719">
    <property type="entry name" value="Prot_kinase_dom"/>
</dbReference>
<dbReference type="Proteomes" id="UP001163823">
    <property type="component" value="Chromosome 10"/>
</dbReference>
<evidence type="ECO:0000256" key="6">
    <source>
        <dbReference type="ARBA" id="ARBA00022729"/>
    </source>
</evidence>
<dbReference type="SUPFAM" id="SSF51110">
    <property type="entry name" value="alpha-D-mannose-specific plant lectins"/>
    <property type="match status" value="1"/>
</dbReference>
<evidence type="ECO:0000256" key="2">
    <source>
        <dbReference type="ARBA" id="ARBA00022527"/>
    </source>
</evidence>
<dbReference type="SMART" id="SM00220">
    <property type="entry name" value="S_TKc"/>
    <property type="match status" value="1"/>
</dbReference>
<evidence type="ECO:0000256" key="19">
    <source>
        <dbReference type="PROSITE-ProRule" id="PRU10141"/>
    </source>
</evidence>
<evidence type="ECO:0000256" key="21">
    <source>
        <dbReference type="SAM" id="SignalP"/>
    </source>
</evidence>
<dbReference type="EMBL" id="JARAOO010000010">
    <property type="protein sequence ID" value="KAJ7952560.1"/>
    <property type="molecule type" value="Genomic_DNA"/>
</dbReference>
<evidence type="ECO:0000256" key="4">
    <source>
        <dbReference type="ARBA" id="ARBA00022679"/>
    </source>
</evidence>
<dbReference type="Pfam" id="PF01453">
    <property type="entry name" value="B_lectin"/>
    <property type="match status" value="1"/>
</dbReference>
<feature type="binding site" evidence="19">
    <location>
        <position position="519"/>
    </location>
    <ligand>
        <name>ATP</name>
        <dbReference type="ChEBI" id="CHEBI:30616"/>
    </ligand>
</feature>
<dbReference type="Gene3D" id="1.10.510.10">
    <property type="entry name" value="Transferase(Phosphotransferase) domain 1"/>
    <property type="match status" value="1"/>
</dbReference>
<evidence type="ECO:0000313" key="25">
    <source>
        <dbReference type="Proteomes" id="UP001163823"/>
    </source>
</evidence>
<keyword evidence="9 18" id="KW-0418">Kinase</keyword>
<feature type="domain" description="Bulb-type lectin" evidence="23">
    <location>
        <begin position="23"/>
        <end position="140"/>
    </location>
</feature>
<dbReference type="InterPro" id="IPR024171">
    <property type="entry name" value="SRK-like_kinase"/>
</dbReference>
<keyword evidence="13" id="KW-1015">Disulfide bond</keyword>
<dbReference type="SUPFAM" id="SSF56112">
    <property type="entry name" value="Protein kinase-like (PK-like)"/>
    <property type="match status" value="1"/>
</dbReference>
<dbReference type="Pfam" id="PF00069">
    <property type="entry name" value="Pkinase"/>
    <property type="match status" value="1"/>
</dbReference>
<dbReference type="InterPro" id="IPR017441">
    <property type="entry name" value="Protein_kinase_ATP_BS"/>
</dbReference>
<evidence type="ECO:0000256" key="8">
    <source>
        <dbReference type="ARBA" id="ARBA00022741"/>
    </source>
</evidence>
<dbReference type="InterPro" id="IPR036426">
    <property type="entry name" value="Bulb-type_lectin_dom_sf"/>
</dbReference>
<dbReference type="PANTHER" id="PTHR47976:SF56">
    <property type="entry name" value="RECEPTOR-LIKE SERINE_THREONINE-PROTEIN KINASE"/>
    <property type="match status" value="1"/>
</dbReference>
<evidence type="ECO:0000256" key="20">
    <source>
        <dbReference type="SAM" id="Phobius"/>
    </source>
</evidence>
<keyword evidence="14 24" id="KW-0675">Receptor</keyword>
<comment type="catalytic activity">
    <reaction evidence="17 18">
        <text>L-seryl-[protein] + ATP = O-phospho-L-seryl-[protein] + ADP + H(+)</text>
        <dbReference type="Rhea" id="RHEA:17989"/>
        <dbReference type="Rhea" id="RHEA-COMP:9863"/>
        <dbReference type="Rhea" id="RHEA-COMP:11604"/>
        <dbReference type="ChEBI" id="CHEBI:15378"/>
        <dbReference type="ChEBI" id="CHEBI:29999"/>
        <dbReference type="ChEBI" id="CHEBI:30616"/>
        <dbReference type="ChEBI" id="CHEBI:83421"/>
        <dbReference type="ChEBI" id="CHEBI:456216"/>
        <dbReference type="EC" id="2.7.11.1"/>
    </reaction>
</comment>
<dbReference type="GO" id="GO:0016020">
    <property type="term" value="C:membrane"/>
    <property type="evidence" value="ECO:0007669"/>
    <property type="project" value="UniProtKB-SubCell"/>
</dbReference>
<evidence type="ECO:0000259" key="23">
    <source>
        <dbReference type="PROSITE" id="PS50927"/>
    </source>
</evidence>
<keyword evidence="2 18" id="KW-0723">Serine/threonine-protein kinase</keyword>
<keyword evidence="10 18" id="KW-0067">ATP-binding</keyword>
<protein>
    <recommendedName>
        <fullName evidence="18">Receptor-like serine/threonine-protein kinase</fullName>
        <ecNumber evidence="18">2.7.11.1</ecNumber>
    </recommendedName>
</protein>
<keyword evidence="12 20" id="KW-0472">Membrane</keyword>
<dbReference type="FunFam" id="2.90.10.10:FF:000013">
    <property type="entry name" value="G-type lectin S-receptor-like serine/threonine-protein kinase LECRK1"/>
    <property type="match status" value="1"/>
</dbReference>
<dbReference type="InterPro" id="IPR011009">
    <property type="entry name" value="Kinase-like_dom_sf"/>
</dbReference>
<keyword evidence="8 18" id="KW-0547">Nucleotide-binding</keyword>
<evidence type="ECO:0000256" key="15">
    <source>
        <dbReference type="ARBA" id="ARBA00023180"/>
    </source>
</evidence>
<gene>
    <name evidence="24" type="ORF">O6P43_024388</name>
</gene>
<dbReference type="FunFam" id="1.10.510.10:FF:000237">
    <property type="entry name" value="G-type lectin S-receptor-like serine/threonine-protein kinase"/>
    <property type="match status" value="1"/>
</dbReference>
<evidence type="ECO:0000256" key="11">
    <source>
        <dbReference type="ARBA" id="ARBA00022989"/>
    </source>
</evidence>
<dbReference type="SMART" id="SM00108">
    <property type="entry name" value="B_lectin"/>
    <property type="match status" value="1"/>
</dbReference>
<evidence type="ECO:0000256" key="7">
    <source>
        <dbReference type="ARBA" id="ARBA00022734"/>
    </source>
</evidence>
<accession>A0AAD7PF51</accession>
<evidence type="ECO:0000256" key="1">
    <source>
        <dbReference type="ARBA" id="ARBA00004479"/>
    </source>
</evidence>
<comment type="catalytic activity">
    <reaction evidence="16 18">
        <text>L-threonyl-[protein] + ATP = O-phospho-L-threonyl-[protein] + ADP + H(+)</text>
        <dbReference type="Rhea" id="RHEA:46608"/>
        <dbReference type="Rhea" id="RHEA-COMP:11060"/>
        <dbReference type="Rhea" id="RHEA-COMP:11605"/>
        <dbReference type="ChEBI" id="CHEBI:15378"/>
        <dbReference type="ChEBI" id="CHEBI:30013"/>
        <dbReference type="ChEBI" id="CHEBI:30616"/>
        <dbReference type="ChEBI" id="CHEBI:61977"/>
        <dbReference type="ChEBI" id="CHEBI:456216"/>
        <dbReference type="EC" id="2.7.11.1"/>
    </reaction>
</comment>
<dbReference type="GO" id="GO:0005524">
    <property type="term" value="F:ATP binding"/>
    <property type="evidence" value="ECO:0007669"/>
    <property type="project" value="UniProtKB-UniRule"/>
</dbReference>
<feature type="domain" description="Protein kinase" evidence="22">
    <location>
        <begin position="491"/>
        <end position="760"/>
    </location>
</feature>
<dbReference type="InterPro" id="IPR008271">
    <property type="entry name" value="Ser/Thr_kinase_AS"/>
</dbReference>
<dbReference type="PANTHER" id="PTHR47976">
    <property type="entry name" value="G-TYPE LECTIN S-RECEPTOR-LIKE SERINE/THREONINE-PROTEIN KINASE SD2-5"/>
    <property type="match status" value="1"/>
</dbReference>
<evidence type="ECO:0000256" key="10">
    <source>
        <dbReference type="ARBA" id="ARBA00022840"/>
    </source>
</evidence>
<dbReference type="Gene3D" id="2.90.10.10">
    <property type="entry name" value="Bulb-type lectin domain"/>
    <property type="match status" value="2"/>
</dbReference>
<comment type="subcellular location">
    <subcellularLocation>
        <location evidence="1">Membrane</location>
        <topology evidence="1">Single-pass type I membrane protein</topology>
    </subcellularLocation>
</comment>
<evidence type="ECO:0000259" key="22">
    <source>
        <dbReference type="PROSITE" id="PS50011"/>
    </source>
</evidence>
<dbReference type="PROSITE" id="PS50011">
    <property type="entry name" value="PROTEIN_KINASE_DOM"/>
    <property type="match status" value="1"/>
</dbReference>
<feature type="transmembrane region" description="Helical" evidence="20">
    <location>
        <begin position="442"/>
        <end position="466"/>
    </location>
</feature>
<keyword evidence="3" id="KW-0245">EGF-like domain</keyword>
<dbReference type="Gene3D" id="3.30.200.20">
    <property type="entry name" value="Phosphorylase Kinase, domain 1"/>
    <property type="match status" value="1"/>
</dbReference>
<dbReference type="InterPro" id="IPR001480">
    <property type="entry name" value="Bulb-type_lectin_dom"/>
</dbReference>
<evidence type="ECO:0000256" key="17">
    <source>
        <dbReference type="ARBA" id="ARBA00048679"/>
    </source>
</evidence>
<keyword evidence="15" id="KW-0325">Glycoprotein</keyword>
<dbReference type="PROSITE" id="PS50927">
    <property type="entry name" value="BULB_LECTIN"/>
    <property type="match status" value="1"/>
</dbReference>
<feature type="chain" id="PRO_5041988504" description="Receptor-like serine/threonine-protein kinase" evidence="21">
    <location>
        <begin position="20"/>
        <end position="775"/>
    </location>
</feature>
<keyword evidence="7" id="KW-0430">Lectin</keyword>